<gene>
    <name evidence="1" type="ORF">OFUS_LOCUS25962</name>
</gene>
<sequence>MAVFDIIGNREVQPKTSQNKYDDLGWRITDKDLEHVTPTVMLTLEKGTFTSDENVLLPTNAYDSNTTTLNPGILDENSLPIGTFMMMKHVAREGLFDYSEHNLPSMNIGPVSKDLAEKAKKAKGVTLKRSSVMKCPTTQSLQDKKERLRQSKVRRETNKVIALSSEMNMCQALVNAECKKRKINKARGISNALFYILKQYGAMIQENVMIDISDVPAYISANARFVTCEFAGVKFKLNPETGMDYLRRVKSSIIDNLRRQFPSMNHLVICEEKYSFTPDGFKAQTRDQRKKLKQHSVSHLKQQNEMLTLKKYNKEMLIQTEVGKRAISVFLAEHIKQISIKTDLTIDIDSELHKAGCACQEDNHHGNCPFLYAIPIRAVYSKETGIPNIQQLPIRQQKGEGEMSQVDWLVENQDVFKDGDCAVSYVTSGDIDSIIIHLFVLSKMWPRDTTGQTFTTPVYVCLQKKEQKLDIYNITKIIEEIEAHHGRFACIQLVIYLSIGGNDFIPSLFGLSHQKILKTILDTQDMFANLVTMNDNCSEIKLNTDLYLKLMKDLYRPKKMKKDATYEEIREASKTLKNGRVRSPEQWLPPESDMKTVASVIELHIEYLSTAGIHGAHLPDFMSRGCLVTLSNGKVGYNFGTGGQSNLVMEPDQLPSVTVTPKKEKKTFEQKYSSKRKK</sequence>
<organism evidence="1 2">
    <name type="scientific">Owenia fusiformis</name>
    <name type="common">Polychaete worm</name>
    <dbReference type="NCBI Taxonomy" id="6347"/>
    <lineage>
        <taxon>Eukaryota</taxon>
        <taxon>Metazoa</taxon>
        <taxon>Spiralia</taxon>
        <taxon>Lophotrochozoa</taxon>
        <taxon>Annelida</taxon>
        <taxon>Polychaeta</taxon>
        <taxon>Sedentaria</taxon>
        <taxon>Canalipalpata</taxon>
        <taxon>Sabellida</taxon>
        <taxon>Oweniida</taxon>
        <taxon>Oweniidae</taxon>
        <taxon>Owenia</taxon>
    </lineage>
</organism>
<protein>
    <submittedName>
        <fullName evidence="1">Uncharacterized protein</fullName>
    </submittedName>
</protein>
<accession>A0A8J1TLF9</accession>
<reference evidence="1" key="1">
    <citation type="submission" date="2022-03" db="EMBL/GenBank/DDBJ databases">
        <authorList>
            <person name="Martin C."/>
        </authorList>
    </citation>
    <scope>NUCLEOTIDE SEQUENCE</scope>
</reference>
<proteinExistence type="predicted"/>
<comment type="caution">
    <text evidence="1">The sequence shown here is derived from an EMBL/GenBank/DDBJ whole genome shotgun (WGS) entry which is preliminary data.</text>
</comment>
<evidence type="ECO:0000313" key="2">
    <source>
        <dbReference type="Proteomes" id="UP000749559"/>
    </source>
</evidence>
<dbReference type="AlphaFoldDB" id="A0A8J1TLF9"/>
<keyword evidence="2" id="KW-1185">Reference proteome</keyword>
<dbReference type="OrthoDB" id="6100007at2759"/>
<dbReference type="EMBL" id="CAIIXF020000012">
    <property type="protein sequence ID" value="CAH1802261.1"/>
    <property type="molecule type" value="Genomic_DNA"/>
</dbReference>
<evidence type="ECO:0000313" key="1">
    <source>
        <dbReference type="EMBL" id="CAH1802261.1"/>
    </source>
</evidence>
<dbReference type="Proteomes" id="UP000749559">
    <property type="component" value="Unassembled WGS sequence"/>
</dbReference>
<name>A0A8J1TLF9_OWEFU</name>